<dbReference type="CDD" id="cd00082">
    <property type="entry name" value="HisKA"/>
    <property type="match status" value="1"/>
</dbReference>
<keyword evidence="8" id="KW-0067">ATP-binding</keyword>
<evidence type="ECO:0000256" key="5">
    <source>
        <dbReference type="ARBA" id="ARBA00022679"/>
    </source>
</evidence>
<dbReference type="GO" id="GO:0000155">
    <property type="term" value="F:phosphorelay sensor kinase activity"/>
    <property type="evidence" value="ECO:0007669"/>
    <property type="project" value="InterPro"/>
</dbReference>
<dbReference type="Gene3D" id="3.30.450.20">
    <property type="entry name" value="PAS domain"/>
    <property type="match status" value="3"/>
</dbReference>
<dbReference type="Gene3D" id="1.10.287.130">
    <property type="match status" value="1"/>
</dbReference>
<dbReference type="Gene3D" id="3.30.565.10">
    <property type="entry name" value="Histidine kinase-like ATPase, C-terminal domain"/>
    <property type="match status" value="1"/>
</dbReference>
<dbReference type="InterPro" id="IPR035965">
    <property type="entry name" value="PAS-like_dom_sf"/>
</dbReference>
<keyword evidence="5" id="KW-0808">Transferase</keyword>
<feature type="transmembrane region" description="Helical" evidence="12">
    <location>
        <begin position="14"/>
        <end position="36"/>
    </location>
</feature>
<dbReference type="InterPro" id="IPR036097">
    <property type="entry name" value="HisK_dim/P_sf"/>
</dbReference>
<dbReference type="CDD" id="cd06225">
    <property type="entry name" value="HAMP"/>
    <property type="match status" value="1"/>
</dbReference>
<evidence type="ECO:0000256" key="4">
    <source>
        <dbReference type="ARBA" id="ARBA00022553"/>
    </source>
</evidence>
<keyword evidence="10 12" id="KW-0472">Membrane</keyword>
<dbReference type="RefSeq" id="WP_115937385.1">
    <property type="nucleotide sequence ID" value="NZ_QRDW01000006.1"/>
</dbReference>
<evidence type="ECO:0000256" key="2">
    <source>
        <dbReference type="ARBA" id="ARBA00004370"/>
    </source>
</evidence>
<dbReference type="InterPro" id="IPR000014">
    <property type="entry name" value="PAS"/>
</dbReference>
<dbReference type="SUPFAM" id="SSF55874">
    <property type="entry name" value="ATPase domain of HSP90 chaperone/DNA topoisomerase II/histidine kinase"/>
    <property type="match status" value="1"/>
</dbReference>
<dbReference type="EC" id="2.7.13.3" evidence="3"/>
<keyword evidence="4" id="KW-0597">Phosphoprotein</keyword>
<dbReference type="SMART" id="SM00304">
    <property type="entry name" value="HAMP"/>
    <property type="match status" value="1"/>
</dbReference>
<feature type="domain" description="PAC" evidence="14">
    <location>
        <begin position="458"/>
        <end position="514"/>
    </location>
</feature>
<dbReference type="SMART" id="SM00387">
    <property type="entry name" value="HATPase_c"/>
    <property type="match status" value="1"/>
</dbReference>
<dbReference type="InterPro" id="IPR004358">
    <property type="entry name" value="Sig_transdc_His_kin-like_C"/>
</dbReference>
<keyword evidence="7" id="KW-0418">Kinase</keyword>
<reference evidence="16 17" key="1">
    <citation type="submission" date="2018-07" db="EMBL/GenBank/DDBJ databases">
        <title>Genomic Encyclopedia of Type Strains, Phase III (KMG-III): the genomes of soil and plant-associated and newly described type strains.</title>
        <authorList>
            <person name="Whitman W."/>
        </authorList>
    </citation>
    <scope>NUCLEOTIDE SEQUENCE [LARGE SCALE GENOMIC DNA]</scope>
    <source>
        <strain evidence="16 17">CECT 8488</strain>
    </source>
</reference>
<evidence type="ECO:0000259" key="15">
    <source>
        <dbReference type="PROSITE" id="PS50885"/>
    </source>
</evidence>
<evidence type="ECO:0000256" key="1">
    <source>
        <dbReference type="ARBA" id="ARBA00000085"/>
    </source>
</evidence>
<dbReference type="CDD" id="cd00130">
    <property type="entry name" value="PAS"/>
    <property type="match status" value="1"/>
</dbReference>
<dbReference type="SMART" id="SM00388">
    <property type="entry name" value="HisKA"/>
    <property type="match status" value="1"/>
</dbReference>
<keyword evidence="12" id="KW-1133">Transmembrane helix</keyword>
<proteinExistence type="predicted"/>
<name>A0A3D9HI80_9PROT</name>
<evidence type="ECO:0000256" key="6">
    <source>
        <dbReference type="ARBA" id="ARBA00022741"/>
    </source>
</evidence>
<dbReference type="InterPro" id="IPR003660">
    <property type="entry name" value="HAMP_dom"/>
</dbReference>
<dbReference type="Pfam" id="PF00672">
    <property type="entry name" value="HAMP"/>
    <property type="match status" value="1"/>
</dbReference>
<dbReference type="Pfam" id="PF00989">
    <property type="entry name" value="PAS"/>
    <property type="match status" value="1"/>
</dbReference>
<keyword evidence="11" id="KW-0131">Cell cycle</keyword>
<dbReference type="InterPro" id="IPR000700">
    <property type="entry name" value="PAS-assoc_C"/>
</dbReference>
<dbReference type="GO" id="GO:0016020">
    <property type="term" value="C:membrane"/>
    <property type="evidence" value="ECO:0007669"/>
    <property type="project" value="UniProtKB-SubCell"/>
</dbReference>
<dbReference type="SUPFAM" id="SSF47384">
    <property type="entry name" value="Homodimeric domain of signal transducing histidine kinase"/>
    <property type="match status" value="1"/>
</dbReference>
<dbReference type="InterPro" id="IPR003661">
    <property type="entry name" value="HisK_dim/P_dom"/>
</dbReference>
<dbReference type="InterPro" id="IPR001610">
    <property type="entry name" value="PAC"/>
</dbReference>
<keyword evidence="9" id="KW-0902">Two-component regulatory system</keyword>
<dbReference type="AlphaFoldDB" id="A0A3D9HI80"/>
<dbReference type="OrthoDB" id="9801651at2"/>
<dbReference type="Pfam" id="PF02518">
    <property type="entry name" value="HATPase_c"/>
    <property type="match status" value="1"/>
</dbReference>
<sequence length="774" mass="87671">MTPMIFRPGIAKKFVLYLMLFGILPLLTVGGASYYFSSKAIHDQAIGFAQETVERRRDTLDLYLAQVENLIVDISGVGEIVEAIRLKKEEFSTYTQLATKARIGYILNSYLYLDGVLSLDIYTIEGAHFHVGDSLVTPESQQAFTNQLIRETTQSNEFIYWAGVRDNINLSTPQERVISASSLIREVNRETLEQEPRALIVANYSLEVFTDHLKQSDHVPGSFFVVMDQNGYLVAHPDPALRGALAPTSLKTLLDRKQSLASFEIAGEEFLANMTNLRSNNWRIAYFVPVATLNKSARNIGTITLGLLGMCLLIITAAALRYSRQVVRPIRQVTNAFEAFEKGTLDPAARLEPEGEDEIAELVRWHNAFLRVSEQQQRAQAELILSQNRFKDFVEASSDWQWETDENFVFTSVSRRYFETLNVAEEDVIGQSRRNLVRHFNQDQDRDHWENHLTDLENHKPFRIIYPMEGRNGQTYYIRSSGKPFYDQDDQFIGYRGTDTDATKEIEAERALVEINRTLEQHVAERTAELRVAKERAEIANRSKTEFMNNMSHELRTPLNAIIGFSDIMKNGLFGEIENDRYRNYITDIHASGSYLLEIISDILDVSRIEVGKLELDESELDISELIHSLHGMIDTRLREGNLCLTVDCPDDLPKFKGDARRVKQILVNLLTNAIKFTRPGGKISLTATRSEDGGLCLEVHDNGIGIAPENQERVFEPFGKVEDSFVRSYEGIGLGLPIVKSLVEMHGGRITLESEVGVGTSVRIFLPAKRLIS</sequence>
<evidence type="ECO:0000256" key="7">
    <source>
        <dbReference type="ARBA" id="ARBA00022777"/>
    </source>
</evidence>
<evidence type="ECO:0000256" key="8">
    <source>
        <dbReference type="ARBA" id="ARBA00022840"/>
    </source>
</evidence>
<dbReference type="SMART" id="SM00091">
    <property type="entry name" value="PAS"/>
    <property type="match status" value="1"/>
</dbReference>
<evidence type="ECO:0000256" key="3">
    <source>
        <dbReference type="ARBA" id="ARBA00012438"/>
    </source>
</evidence>
<dbReference type="InterPro" id="IPR003594">
    <property type="entry name" value="HATPase_dom"/>
</dbReference>
<dbReference type="FunFam" id="1.10.287.130:FF:000038">
    <property type="entry name" value="Sensory transduction histidine kinase"/>
    <property type="match status" value="1"/>
</dbReference>
<evidence type="ECO:0000313" key="17">
    <source>
        <dbReference type="Proteomes" id="UP000256845"/>
    </source>
</evidence>
<dbReference type="Proteomes" id="UP000256845">
    <property type="component" value="Unassembled WGS sequence"/>
</dbReference>
<dbReference type="PRINTS" id="PR00344">
    <property type="entry name" value="BCTRLSENSOR"/>
</dbReference>
<dbReference type="SUPFAM" id="SSF55785">
    <property type="entry name" value="PYP-like sensor domain (PAS domain)"/>
    <property type="match status" value="1"/>
</dbReference>
<evidence type="ECO:0000259" key="13">
    <source>
        <dbReference type="PROSITE" id="PS50109"/>
    </source>
</evidence>
<evidence type="ECO:0000313" key="16">
    <source>
        <dbReference type="EMBL" id="RED49190.1"/>
    </source>
</evidence>
<evidence type="ECO:0000256" key="11">
    <source>
        <dbReference type="ARBA" id="ARBA00023306"/>
    </source>
</evidence>
<dbReference type="PROSITE" id="PS50109">
    <property type="entry name" value="HIS_KIN"/>
    <property type="match status" value="1"/>
</dbReference>
<dbReference type="PANTHER" id="PTHR43711:SF1">
    <property type="entry name" value="HISTIDINE KINASE 1"/>
    <property type="match status" value="1"/>
</dbReference>
<dbReference type="PANTHER" id="PTHR43711">
    <property type="entry name" value="TWO-COMPONENT HISTIDINE KINASE"/>
    <property type="match status" value="1"/>
</dbReference>
<feature type="transmembrane region" description="Helical" evidence="12">
    <location>
        <begin position="300"/>
        <end position="322"/>
    </location>
</feature>
<protein>
    <recommendedName>
        <fullName evidence="3">histidine kinase</fullName>
        <ecNumber evidence="3">2.7.13.3</ecNumber>
    </recommendedName>
</protein>
<dbReference type="InterPro" id="IPR050736">
    <property type="entry name" value="Sensor_HK_Regulatory"/>
</dbReference>
<gene>
    <name evidence="16" type="ORF">DFP90_106168</name>
</gene>
<evidence type="ECO:0000256" key="10">
    <source>
        <dbReference type="ARBA" id="ARBA00023136"/>
    </source>
</evidence>
<dbReference type="NCBIfam" id="TIGR00229">
    <property type="entry name" value="sensory_box"/>
    <property type="match status" value="1"/>
</dbReference>
<comment type="subcellular location">
    <subcellularLocation>
        <location evidence="2">Membrane</location>
    </subcellularLocation>
</comment>
<accession>A0A3D9HI80</accession>
<feature type="domain" description="HAMP" evidence="15">
    <location>
        <begin position="324"/>
        <end position="378"/>
    </location>
</feature>
<evidence type="ECO:0000256" key="9">
    <source>
        <dbReference type="ARBA" id="ARBA00023012"/>
    </source>
</evidence>
<feature type="domain" description="Histidine kinase" evidence="13">
    <location>
        <begin position="550"/>
        <end position="771"/>
    </location>
</feature>
<keyword evidence="6" id="KW-0547">Nucleotide-binding</keyword>
<dbReference type="InterPro" id="IPR005467">
    <property type="entry name" value="His_kinase_dom"/>
</dbReference>
<dbReference type="FunFam" id="3.30.565.10:FF:000010">
    <property type="entry name" value="Sensor histidine kinase RcsC"/>
    <property type="match status" value="1"/>
</dbReference>
<dbReference type="InterPro" id="IPR036890">
    <property type="entry name" value="HATPase_C_sf"/>
</dbReference>
<dbReference type="PROSITE" id="PS50113">
    <property type="entry name" value="PAC"/>
    <property type="match status" value="1"/>
</dbReference>
<dbReference type="CDD" id="cd16922">
    <property type="entry name" value="HATPase_EvgS-ArcB-TorS-like"/>
    <property type="match status" value="1"/>
</dbReference>
<dbReference type="GO" id="GO:0005524">
    <property type="term" value="F:ATP binding"/>
    <property type="evidence" value="ECO:0007669"/>
    <property type="project" value="UniProtKB-KW"/>
</dbReference>
<dbReference type="SMART" id="SM00086">
    <property type="entry name" value="PAC"/>
    <property type="match status" value="1"/>
</dbReference>
<dbReference type="EMBL" id="QRDW01000006">
    <property type="protein sequence ID" value="RED49190.1"/>
    <property type="molecule type" value="Genomic_DNA"/>
</dbReference>
<dbReference type="Gene3D" id="6.10.340.10">
    <property type="match status" value="1"/>
</dbReference>
<evidence type="ECO:0000259" key="14">
    <source>
        <dbReference type="PROSITE" id="PS50113"/>
    </source>
</evidence>
<dbReference type="GO" id="GO:0006355">
    <property type="term" value="P:regulation of DNA-templated transcription"/>
    <property type="evidence" value="ECO:0007669"/>
    <property type="project" value="InterPro"/>
</dbReference>
<dbReference type="PROSITE" id="PS50885">
    <property type="entry name" value="HAMP"/>
    <property type="match status" value="1"/>
</dbReference>
<evidence type="ECO:0000256" key="12">
    <source>
        <dbReference type="SAM" id="Phobius"/>
    </source>
</evidence>
<organism evidence="16 17">
    <name type="scientific">Aestuariispira insulae</name>
    <dbReference type="NCBI Taxonomy" id="1461337"/>
    <lineage>
        <taxon>Bacteria</taxon>
        <taxon>Pseudomonadati</taxon>
        <taxon>Pseudomonadota</taxon>
        <taxon>Alphaproteobacteria</taxon>
        <taxon>Rhodospirillales</taxon>
        <taxon>Kiloniellaceae</taxon>
        <taxon>Aestuariispira</taxon>
    </lineage>
</organism>
<keyword evidence="17" id="KW-1185">Reference proteome</keyword>
<comment type="catalytic activity">
    <reaction evidence="1">
        <text>ATP + protein L-histidine = ADP + protein N-phospho-L-histidine.</text>
        <dbReference type="EC" id="2.7.13.3"/>
    </reaction>
</comment>
<keyword evidence="12" id="KW-0812">Transmembrane</keyword>
<dbReference type="InterPro" id="IPR013767">
    <property type="entry name" value="PAS_fold"/>
</dbReference>
<comment type="caution">
    <text evidence="16">The sequence shown here is derived from an EMBL/GenBank/DDBJ whole genome shotgun (WGS) entry which is preliminary data.</text>
</comment>
<dbReference type="Pfam" id="PF00512">
    <property type="entry name" value="HisKA"/>
    <property type="match status" value="1"/>
</dbReference>